<dbReference type="InterPro" id="IPR051911">
    <property type="entry name" value="SDR_oxidoreductase"/>
</dbReference>
<dbReference type="EMBL" id="JAPJUH010000007">
    <property type="protein sequence ID" value="MCX3267413.1"/>
    <property type="molecule type" value="Genomic_DNA"/>
</dbReference>
<gene>
    <name evidence="2" type="ORF">OQZ29_21820</name>
</gene>
<dbReference type="PRINTS" id="PR00080">
    <property type="entry name" value="SDRFAMILY"/>
</dbReference>
<accession>A0A9X3DGL6</accession>
<dbReference type="PROSITE" id="PS00061">
    <property type="entry name" value="ADH_SHORT"/>
    <property type="match status" value="1"/>
</dbReference>
<dbReference type="CDD" id="cd05374">
    <property type="entry name" value="17beta-HSD-like_SDR_c"/>
    <property type="match status" value="1"/>
</dbReference>
<dbReference type="PRINTS" id="PR00081">
    <property type="entry name" value="GDHRDH"/>
</dbReference>
<dbReference type="InterPro" id="IPR020904">
    <property type="entry name" value="Sc_DH/Rdtase_CS"/>
</dbReference>
<evidence type="ECO:0000313" key="3">
    <source>
        <dbReference type="Proteomes" id="UP001142592"/>
    </source>
</evidence>
<dbReference type="InterPro" id="IPR036291">
    <property type="entry name" value="NAD(P)-bd_dom_sf"/>
</dbReference>
<sequence length="287" mass="30864">MNKKIVIITGTNSGFGWLAAHSIAALGHQVYATMRDTKGKNVEKAEALSALENVHVLDVTLTDDESVKEAVDQVYQKEGRVDVLVNNAGVSINGFTESLTTADAQAMFDVNFFAPWRLIKQVLPLMRKQSEGQIINITSGFGRVSFPFAAMYGASKFALEGLSEGLHYELKSLGIDVAIVEPGAFPTEMAQKNNPGADVFVSEGYKAIADVPGKMVAAIGELMHAKKPNPQDVADAIVKLIGLEKGKRPLRTVVDPITGEFIHAANLAVEVQYAKGLSMFGMGELLD</sequence>
<dbReference type="InterPro" id="IPR002347">
    <property type="entry name" value="SDR_fam"/>
</dbReference>
<reference evidence="2" key="1">
    <citation type="submission" date="2022-11" db="EMBL/GenBank/DDBJ databases">
        <authorList>
            <person name="Graham C."/>
            <person name="Newman J.D."/>
        </authorList>
    </citation>
    <scope>NUCLEOTIDE SEQUENCE</scope>
    <source>
        <strain evidence="2">DSM 19486</strain>
    </source>
</reference>
<proteinExistence type="inferred from homology"/>
<dbReference type="PANTHER" id="PTHR43976:SF9">
    <property type="entry name" value="OXIDOREDUCTASE"/>
    <property type="match status" value="1"/>
</dbReference>
<name>A0A9X3DGL6_9SPHI</name>
<comment type="caution">
    <text evidence="2">The sequence shown here is derived from an EMBL/GenBank/DDBJ whole genome shotgun (WGS) entry which is preliminary data.</text>
</comment>
<dbReference type="SUPFAM" id="SSF51735">
    <property type="entry name" value="NAD(P)-binding Rossmann-fold domains"/>
    <property type="match status" value="1"/>
</dbReference>
<dbReference type="Gene3D" id="3.40.50.720">
    <property type="entry name" value="NAD(P)-binding Rossmann-like Domain"/>
    <property type="match status" value="1"/>
</dbReference>
<evidence type="ECO:0000256" key="1">
    <source>
        <dbReference type="RuleBase" id="RU000363"/>
    </source>
</evidence>
<dbReference type="AlphaFoldDB" id="A0A9X3DGL6"/>
<dbReference type="RefSeq" id="WP_010599328.1">
    <property type="nucleotide sequence ID" value="NZ_JAPJUH010000007.1"/>
</dbReference>
<dbReference type="Proteomes" id="UP001142592">
    <property type="component" value="Unassembled WGS sequence"/>
</dbReference>
<dbReference type="Pfam" id="PF00106">
    <property type="entry name" value="adh_short"/>
    <property type="match status" value="1"/>
</dbReference>
<protein>
    <submittedName>
        <fullName evidence="2">SDR family oxidoreductase</fullName>
    </submittedName>
</protein>
<keyword evidence="3" id="KW-1185">Reference proteome</keyword>
<comment type="similarity">
    <text evidence="1">Belongs to the short-chain dehydrogenases/reductases (SDR) family.</text>
</comment>
<evidence type="ECO:0000313" key="2">
    <source>
        <dbReference type="EMBL" id="MCX3267413.1"/>
    </source>
</evidence>
<dbReference type="PANTHER" id="PTHR43976">
    <property type="entry name" value="SHORT CHAIN DEHYDROGENASE"/>
    <property type="match status" value="1"/>
</dbReference>
<organism evidence="2 3">
    <name type="scientific">Pedobacter agri</name>
    <dbReference type="NCBI Taxonomy" id="454586"/>
    <lineage>
        <taxon>Bacteria</taxon>
        <taxon>Pseudomonadati</taxon>
        <taxon>Bacteroidota</taxon>
        <taxon>Sphingobacteriia</taxon>
        <taxon>Sphingobacteriales</taxon>
        <taxon>Sphingobacteriaceae</taxon>
        <taxon>Pedobacter</taxon>
    </lineage>
</organism>